<dbReference type="EMBL" id="JBBWWQ010000001">
    <property type="protein sequence ID" value="KAK8958000.1"/>
    <property type="molecule type" value="Genomic_DNA"/>
</dbReference>
<dbReference type="InterPro" id="IPR016024">
    <property type="entry name" value="ARM-type_fold"/>
</dbReference>
<dbReference type="PANTHER" id="PTHR45958:SF12">
    <property type="entry name" value="OS01G0948500 PROTEIN"/>
    <property type="match status" value="1"/>
</dbReference>
<evidence type="ECO:0008006" key="4">
    <source>
        <dbReference type="Google" id="ProtNLM"/>
    </source>
</evidence>
<comment type="caution">
    <text evidence="2">The sequence shown here is derived from an EMBL/GenBank/DDBJ whole genome shotgun (WGS) entry which is preliminary data.</text>
</comment>
<proteinExistence type="predicted"/>
<evidence type="ECO:0000256" key="1">
    <source>
        <dbReference type="PROSITE-ProRule" id="PRU00259"/>
    </source>
</evidence>
<dbReference type="Pfam" id="PF05804">
    <property type="entry name" value="KAP"/>
    <property type="match status" value="1"/>
</dbReference>
<dbReference type="Proteomes" id="UP001418222">
    <property type="component" value="Unassembled WGS sequence"/>
</dbReference>
<gene>
    <name evidence="2" type="ORF">KSP39_PZI001402</name>
</gene>
<dbReference type="AlphaFoldDB" id="A0AAP0C6D1"/>
<dbReference type="SUPFAM" id="SSF48371">
    <property type="entry name" value="ARM repeat"/>
    <property type="match status" value="2"/>
</dbReference>
<dbReference type="Gene3D" id="1.25.10.10">
    <property type="entry name" value="Leucine-rich Repeat Variant"/>
    <property type="match status" value="3"/>
</dbReference>
<dbReference type="InterPro" id="IPR000225">
    <property type="entry name" value="Armadillo"/>
</dbReference>
<dbReference type="PROSITE" id="PS50176">
    <property type="entry name" value="ARM_REPEAT"/>
    <property type="match status" value="1"/>
</dbReference>
<feature type="repeat" description="ARM" evidence="1">
    <location>
        <begin position="362"/>
        <end position="404"/>
    </location>
</feature>
<dbReference type="InterPro" id="IPR052608">
    <property type="entry name" value="U-box_domain_protein"/>
</dbReference>
<organism evidence="2 3">
    <name type="scientific">Platanthera zijinensis</name>
    <dbReference type="NCBI Taxonomy" id="2320716"/>
    <lineage>
        <taxon>Eukaryota</taxon>
        <taxon>Viridiplantae</taxon>
        <taxon>Streptophyta</taxon>
        <taxon>Embryophyta</taxon>
        <taxon>Tracheophyta</taxon>
        <taxon>Spermatophyta</taxon>
        <taxon>Magnoliopsida</taxon>
        <taxon>Liliopsida</taxon>
        <taxon>Asparagales</taxon>
        <taxon>Orchidaceae</taxon>
        <taxon>Orchidoideae</taxon>
        <taxon>Orchideae</taxon>
        <taxon>Orchidinae</taxon>
        <taxon>Platanthera</taxon>
    </lineage>
</organism>
<protein>
    <recommendedName>
        <fullName evidence="4">ARM repeat superfamily protein</fullName>
    </recommendedName>
</protein>
<name>A0AAP0C6D1_9ASPA</name>
<dbReference type="SMART" id="SM00185">
    <property type="entry name" value="ARM"/>
    <property type="match status" value="7"/>
</dbReference>
<keyword evidence="3" id="KW-1185">Reference proteome</keyword>
<sequence>MGKTLPFAGAPRSFPDLVSDVLDSVEEAAAGVLAPALPLLERLKPILLDLRHRESPTPLSIRKALDSLQSVLQQSFALVKKPTGPSASAIGMIEDSVRDVGRCLGLLLLAWPDAPPESKETMGALQREMMAANLDSSKGGDEGGGGGREAYGGEIAQDIEDVVLMIKRGEDDQLGGALTVLEIMIGDGLVGEEDIVGVIQALLNRLGAAKHGYRLRIIVILRKLADINDDNKEMMANSEALSNIVKSLSRDVEESREAVTLLLHLGDVLKFRQRIGRAKGCIMMLVALLNGADPSSSRDAGKLLGALSSNTQNVLLMAEAGFFVPLVQYLKEGSDMNKILMATAISRMELTDQMKTTLGEEGSIEPLVKMFNSGKMEAKLSSLNAIKNLSCSKENDERLINSGLVSHLLQILFSVTSVLLTLREPAAAILANLAKSESFLPKKDAAQQILSLLNLSSPDIQVHLLHALSSITGHPGAKKIRAKMKENEAMQILTPFLVTGKDEIRIAALSLLLNLSRYFDGVFSEQLGEFYLNVIVSVISRTRNEMEKSTALGIISNIPVNDKKATQILMNANLLPLLITLTAANTAAATTPARASQLDRIAAIMVRFTVPSDKKLQKASAGHGIIPCLIKLLSANSIAAKSCAATALAQLSQNTVSLSKSKASRWFCTPEKPCRVHGGRCLVRSTFCLVKAGALPPLVGILEGEERDADEAVLSALSTLLQDEIFESGSEAVEEAAGVQAIMRILQIGSLKAQEKAIWMLERVFRNGGQKSKYVEVAQNLLIDLALKGDPVLKPMIGKILAHLQLLEMQSSYF</sequence>
<accession>A0AAP0C6D1</accession>
<dbReference type="PANTHER" id="PTHR45958">
    <property type="entry name" value="RING-TYPE E3 UBIQUITIN TRANSFERASE"/>
    <property type="match status" value="1"/>
</dbReference>
<reference evidence="2 3" key="1">
    <citation type="journal article" date="2022" name="Nat. Plants">
        <title>Genomes of leafy and leafless Platanthera orchids illuminate the evolution of mycoheterotrophy.</title>
        <authorList>
            <person name="Li M.H."/>
            <person name="Liu K.W."/>
            <person name="Li Z."/>
            <person name="Lu H.C."/>
            <person name="Ye Q.L."/>
            <person name="Zhang D."/>
            <person name="Wang J.Y."/>
            <person name="Li Y.F."/>
            <person name="Zhong Z.M."/>
            <person name="Liu X."/>
            <person name="Yu X."/>
            <person name="Liu D.K."/>
            <person name="Tu X.D."/>
            <person name="Liu B."/>
            <person name="Hao Y."/>
            <person name="Liao X.Y."/>
            <person name="Jiang Y.T."/>
            <person name="Sun W.H."/>
            <person name="Chen J."/>
            <person name="Chen Y.Q."/>
            <person name="Ai Y."/>
            <person name="Zhai J.W."/>
            <person name="Wu S.S."/>
            <person name="Zhou Z."/>
            <person name="Hsiao Y.Y."/>
            <person name="Wu W.L."/>
            <person name="Chen Y.Y."/>
            <person name="Lin Y.F."/>
            <person name="Hsu J.L."/>
            <person name="Li C.Y."/>
            <person name="Wang Z.W."/>
            <person name="Zhao X."/>
            <person name="Zhong W.Y."/>
            <person name="Ma X.K."/>
            <person name="Ma L."/>
            <person name="Huang J."/>
            <person name="Chen G.Z."/>
            <person name="Huang M.Z."/>
            <person name="Huang L."/>
            <person name="Peng D.H."/>
            <person name="Luo Y.B."/>
            <person name="Zou S.Q."/>
            <person name="Chen S.P."/>
            <person name="Lan S."/>
            <person name="Tsai W.C."/>
            <person name="Van de Peer Y."/>
            <person name="Liu Z.J."/>
        </authorList>
    </citation>
    <scope>NUCLEOTIDE SEQUENCE [LARGE SCALE GENOMIC DNA]</scope>
    <source>
        <strain evidence="2">Lor287</strain>
    </source>
</reference>
<dbReference type="InterPro" id="IPR011989">
    <property type="entry name" value="ARM-like"/>
</dbReference>
<evidence type="ECO:0000313" key="3">
    <source>
        <dbReference type="Proteomes" id="UP001418222"/>
    </source>
</evidence>
<evidence type="ECO:0000313" key="2">
    <source>
        <dbReference type="EMBL" id="KAK8958000.1"/>
    </source>
</evidence>